<evidence type="ECO:0000256" key="1">
    <source>
        <dbReference type="ARBA" id="ARBA00023157"/>
    </source>
</evidence>
<sequence>MSMWTTLALITLLNSFLSSASVAAPAIDVYISSEGCDDRPKTPNTCGIAYIKVNGEDYSRHGRGHNVVVVDGATGVILDSKVFDTYGIISAGRNLRDYLNNIKGNKIVLVGVQDEGSRYASSAVSALKRLGASDPVLGSFRSSFAFAGYAGTGQPAWMTQQKIQQWKARYHGPSQITLKIPPSSRDYKCQNQTLQGQKGVIYSPNYPEMYPDGQYCMWRIMVKVSFQVALMFKRFSLQSENNTDAVYVYDGNDQTGKVLGVFYGSQPPPRNGIYSSSNSLLVIFRSDKNGSFYGFQASYSAVQCSGALGMESGAISDAQITASSRMNNNSTPRQARLNFIEQGIKQGGWSSHKNDRNQWLQVDLGSHTTVTGVATQGRNSTKWRQWIATFTLQFSFDGVIFQSYKEPGKMSAKVLHANQDSDTVVYNKLISPITARYIRLLPVTWYNHISLRMELYGKIVLVGVQGEGSRYASSAVSALKRLGASDPVLGSFRSSFAFAGYAGTRQPSWMSKQKIQQWKARYNGPSQITLKIPLSSRALGMESGAISDAQITASSRMNNNSTPRQARLNFIEQGIKQGGWSSLKNDRNQWLQVDLGSHTTVTGVATQGRNSTKWRQWIATFTLQFSFDGVIFQSYKEPGKMSAKVLHANQDSDAVVYNKLISPITARYIRLLPVTWYNHISLRMELYGCRGCSSPLGMESQVISDAQITASTEWNNYNSAKFARLNLGGWVARAVDPRQWLQVDLGTYSSVTRVATQGVNLRGRRKCWTTSYKLQYSDDGITFHFYKEPGGTLPKVLSGNQNFHSVVFTGNQDVRSVVPNKLRQPITARYIRFKPLHWNYRIGMRTEIHGWLECTVPLGMESRSISDAQITASSQLDGNHSAVQGRLHFQTVGNNAGGWSALTSDANQWLQVDFGSYTHVTQLATQGVNGVDEWVTRYRLQFSDNGVMYKFYQKTGDTSVTVRLILI</sequence>
<keyword evidence="7" id="KW-1185">Reference proteome</keyword>
<dbReference type="FunFam" id="2.60.120.290:FF:000005">
    <property type="entry name" value="Procollagen C-endopeptidase enhancer 1"/>
    <property type="match status" value="1"/>
</dbReference>
<dbReference type="Proteomes" id="UP000275408">
    <property type="component" value="Unassembled WGS sequence"/>
</dbReference>
<keyword evidence="3" id="KW-0732">Signal</keyword>
<dbReference type="CDD" id="cd00041">
    <property type="entry name" value="CUB"/>
    <property type="match status" value="1"/>
</dbReference>
<protein>
    <submittedName>
        <fullName evidence="6">Uncharacterized protein</fullName>
    </submittedName>
</protein>
<feature type="domain" description="F5/8 type C" evidence="5">
    <location>
        <begin position="854"/>
        <end position="967"/>
    </location>
</feature>
<dbReference type="FunFam" id="2.60.120.260:FF:000002">
    <property type="entry name" value="Coagulation factor VIII"/>
    <property type="match status" value="2"/>
</dbReference>
<dbReference type="PROSITE" id="PS52031">
    <property type="entry name" value="GG_LECTIN"/>
    <property type="match status" value="1"/>
</dbReference>
<dbReference type="Gene3D" id="2.60.120.290">
    <property type="entry name" value="Spermadhesin, CUB domain"/>
    <property type="match status" value="1"/>
</dbReference>
<dbReference type="CDD" id="cd00057">
    <property type="entry name" value="FA58C"/>
    <property type="match status" value="3"/>
</dbReference>
<dbReference type="SMART" id="SM00231">
    <property type="entry name" value="FA58C"/>
    <property type="match status" value="3"/>
</dbReference>
<keyword evidence="1 2" id="KW-1015">Disulfide bond</keyword>
<feature type="chain" id="PRO_5018039365" evidence="3">
    <location>
        <begin position="20"/>
        <end position="967"/>
    </location>
</feature>
<gene>
    <name evidence="6" type="ORF">pdam_00010330</name>
</gene>
<dbReference type="PROSITE" id="PS01180">
    <property type="entry name" value="CUB"/>
    <property type="match status" value="1"/>
</dbReference>
<dbReference type="STRING" id="46731.A0A3M6UDH3"/>
<evidence type="ECO:0000313" key="7">
    <source>
        <dbReference type="Proteomes" id="UP000275408"/>
    </source>
</evidence>
<dbReference type="InterPro" id="IPR000859">
    <property type="entry name" value="CUB_dom"/>
</dbReference>
<evidence type="ECO:0000313" key="6">
    <source>
        <dbReference type="EMBL" id="RMX51554.1"/>
    </source>
</evidence>
<dbReference type="InterPro" id="IPR039477">
    <property type="entry name" value="ILEI/PANDER_dom"/>
</dbReference>
<evidence type="ECO:0000259" key="4">
    <source>
        <dbReference type="PROSITE" id="PS01180"/>
    </source>
</evidence>
<feature type="domain" description="F5/8 type C" evidence="5">
    <location>
        <begin position="534"/>
        <end position="689"/>
    </location>
</feature>
<dbReference type="SUPFAM" id="SSF49854">
    <property type="entry name" value="Spermadhesin, CUB domain"/>
    <property type="match status" value="1"/>
</dbReference>
<dbReference type="InterPro" id="IPR000421">
    <property type="entry name" value="FA58C"/>
</dbReference>
<feature type="domain" description="F5/8 type C" evidence="5">
    <location>
        <begin position="692"/>
        <end position="851"/>
    </location>
</feature>
<name>A0A3M6UDH3_POCDA</name>
<dbReference type="OrthoDB" id="5985199at2759"/>
<feature type="domain" description="F5/8 type C" evidence="5">
    <location>
        <begin position="304"/>
        <end position="458"/>
    </location>
</feature>
<accession>A0A3M6UDH3</accession>
<dbReference type="PANTHER" id="PTHR24543:SF325">
    <property type="entry name" value="F5_8 TYPE C DOMAIN-CONTAINING PROTEIN"/>
    <property type="match status" value="1"/>
</dbReference>
<dbReference type="AlphaFoldDB" id="A0A3M6UDH3"/>
<dbReference type="SUPFAM" id="SSF49785">
    <property type="entry name" value="Galactose-binding domain-like"/>
    <property type="match status" value="4"/>
</dbReference>
<evidence type="ECO:0000256" key="2">
    <source>
        <dbReference type="PROSITE-ProRule" id="PRU00059"/>
    </source>
</evidence>
<proteinExistence type="predicted"/>
<dbReference type="SMART" id="SM00042">
    <property type="entry name" value="CUB"/>
    <property type="match status" value="1"/>
</dbReference>
<dbReference type="Pfam" id="PF15711">
    <property type="entry name" value="ILEI"/>
    <property type="match status" value="2"/>
</dbReference>
<dbReference type="PROSITE" id="PS01285">
    <property type="entry name" value="FA58C_1"/>
    <property type="match status" value="3"/>
</dbReference>
<dbReference type="Gene3D" id="2.60.120.260">
    <property type="entry name" value="Galactose-binding domain-like"/>
    <property type="match status" value="4"/>
</dbReference>
<dbReference type="PANTHER" id="PTHR24543">
    <property type="entry name" value="MULTICOPPER OXIDASE-RELATED"/>
    <property type="match status" value="1"/>
</dbReference>
<dbReference type="Pfam" id="PF00431">
    <property type="entry name" value="CUB"/>
    <property type="match status" value="1"/>
</dbReference>
<dbReference type="PROSITE" id="PS01286">
    <property type="entry name" value="FA58C_2"/>
    <property type="match status" value="1"/>
</dbReference>
<dbReference type="InterPro" id="IPR035914">
    <property type="entry name" value="Sperma_CUB_dom_sf"/>
</dbReference>
<dbReference type="EMBL" id="RCHS01001758">
    <property type="protein sequence ID" value="RMX51554.1"/>
    <property type="molecule type" value="Genomic_DNA"/>
</dbReference>
<evidence type="ECO:0000256" key="3">
    <source>
        <dbReference type="SAM" id="SignalP"/>
    </source>
</evidence>
<feature type="disulfide bond" evidence="2">
    <location>
        <begin position="189"/>
        <end position="216"/>
    </location>
</feature>
<feature type="signal peptide" evidence="3">
    <location>
        <begin position="1"/>
        <end position="19"/>
    </location>
</feature>
<organism evidence="6 7">
    <name type="scientific">Pocillopora damicornis</name>
    <name type="common">Cauliflower coral</name>
    <name type="synonym">Millepora damicornis</name>
    <dbReference type="NCBI Taxonomy" id="46731"/>
    <lineage>
        <taxon>Eukaryota</taxon>
        <taxon>Metazoa</taxon>
        <taxon>Cnidaria</taxon>
        <taxon>Anthozoa</taxon>
        <taxon>Hexacorallia</taxon>
        <taxon>Scleractinia</taxon>
        <taxon>Astrocoeniina</taxon>
        <taxon>Pocilloporidae</taxon>
        <taxon>Pocillopora</taxon>
    </lineage>
</organism>
<dbReference type="Pfam" id="PF00754">
    <property type="entry name" value="F5_F8_type_C"/>
    <property type="match status" value="4"/>
</dbReference>
<dbReference type="FunFam" id="2.60.120.260:FF:000016">
    <property type="entry name" value="Contactin-associated protein-like 4 isoform 1"/>
    <property type="match status" value="1"/>
</dbReference>
<dbReference type="PROSITE" id="PS50022">
    <property type="entry name" value="FA58C_3"/>
    <property type="match status" value="4"/>
</dbReference>
<reference evidence="6 7" key="1">
    <citation type="journal article" date="2018" name="Sci. Rep.">
        <title>Comparative analysis of the Pocillopora damicornis genome highlights role of immune system in coral evolution.</title>
        <authorList>
            <person name="Cunning R."/>
            <person name="Bay R.A."/>
            <person name="Gillette P."/>
            <person name="Baker A.C."/>
            <person name="Traylor-Knowles N."/>
        </authorList>
    </citation>
    <scope>NUCLEOTIDE SEQUENCE [LARGE SCALE GENOMIC DNA]</scope>
    <source>
        <strain evidence="6">RSMAS</strain>
        <tissue evidence="6">Whole animal</tissue>
    </source>
</reference>
<comment type="caution">
    <text evidence="2">Lacks conserved residue(s) required for the propagation of feature annotation.</text>
</comment>
<evidence type="ECO:0000259" key="5">
    <source>
        <dbReference type="PROSITE" id="PS50022"/>
    </source>
</evidence>
<dbReference type="InterPro" id="IPR008979">
    <property type="entry name" value="Galactose-bd-like_sf"/>
</dbReference>
<comment type="caution">
    <text evidence="6">The sequence shown here is derived from an EMBL/GenBank/DDBJ whole genome shotgun (WGS) entry which is preliminary data.</text>
</comment>
<feature type="domain" description="CUB" evidence="4">
    <location>
        <begin position="189"/>
        <end position="302"/>
    </location>
</feature>